<dbReference type="OrthoDB" id="9769023at2"/>
<dbReference type="AlphaFoldDB" id="A0A094JBX6"/>
<dbReference type="RefSeq" id="WP_037442493.1">
    <property type="nucleotide sequence ID" value="NZ_JPEO01000006.1"/>
</dbReference>
<dbReference type="eggNOG" id="COG3014">
    <property type="taxonomic scope" value="Bacteria"/>
</dbReference>
<evidence type="ECO:0000313" key="2">
    <source>
        <dbReference type="Proteomes" id="UP000029264"/>
    </source>
</evidence>
<name>A0A094JBX6_9GAMM</name>
<dbReference type="SUPFAM" id="SSF48452">
    <property type="entry name" value="TPR-like"/>
    <property type="match status" value="1"/>
</dbReference>
<evidence type="ECO:0000313" key="1">
    <source>
        <dbReference type="EMBL" id="KFZ37375.1"/>
    </source>
</evidence>
<organism evidence="1 2">
    <name type="scientific">Shewanella mangrovi</name>
    <dbReference type="NCBI Taxonomy" id="1515746"/>
    <lineage>
        <taxon>Bacteria</taxon>
        <taxon>Pseudomonadati</taxon>
        <taxon>Pseudomonadota</taxon>
        <taxon>Gammaproteobacteria</taxon>
        <taxon>Alteromonadales</taxon>
        <taxon>Shewanellaceae</taxon>
        <taxon>Shewanella</taxon>
    </lineage>
</organism>
<dbReference type="Gene3D" id="1.25.40.10">
    <property type="entry name" value="Tetratricopeptide repeat domain"/>
    <property type="match status" value="1"/>
</dbReference>
<keyword evidence="2" id="KW-1185">Reference proteome</keyword>
<dbReference type="Proteomes" id="UP000029264">
    <property type="component" value="Unassembled WGS sequence"/>
</dbReference>
<evidence type="ECO:0008006" key="3">
    <source>
        <dbReference type="Google" id="ProtNLM"/>
    </source>
</evidence>
<sequence>MMLKRLKELGHLGVIPPLLLALSGCAYQGVLTSYPTTLAPIKAELDSSAPATAVNELQRKLDSADKLLYAEETGRAAQISGDFDGSIHYFKQAINGYQKLDDRALVSLSNVGANSGSYFVNDKVIPYEGNASERIMVHQYQALNYLFIDDIRAAQVELRKTNELQALQQRALEQNDKQAQKLASGEISNEVNRLKALGTTPLNPSGYYVTGLLHELFNQPNDSYIDYRKAAELNPGNTALQQNLLRLAQQLKMPQLEEFSGRWGEPKLPSSSQGRLVMMVERGFVAAKEKFSLTLPISDKLMSMSLPTYRTIPELPNIPVGTIGATTLNFSQLSNISSVAAAELSARLPDIYLRQAARLVTKTSLVNQTDRDTPAAMLGNALVQIFNVVTEQADQRSWLTLPAQVDLLDNFIQQGQYQLHYGAQQQTVSIAAGRTTLVWVVDTGNMVRFYTKSL</sequence>
<accession>A0A094JBX6</accession>
<reference evidence="1 2" key="1">
    <citation type="submission" date="2014-06" db="EMBL/GenBank/DDBJ databases">
        <title>Shewanella sp. YQH10.</title>
        <authorList>
            <person name="Liu Y."/>
            <person name="Zeng R."/>
        </authorList>
    </citation>
    <scope>NUCLEOTIDE SEQUENCE [LARGE SCALE GENOMIC DNA]</scope>
    <source>
        <strain evidence="1 2">YQH10</strain>
    </source>
</reference>
<dbReference type="PROSITE" id="PS51257">
    <property type="entry name" value="PROKAR_LIPOPROTEIN"/>
    <property type="match status" value="1"/>
</dbReference>
<gene>
    <name evidence="1" type="ORF">HR45_10145</name>
</gene>
<dbReference type="InterPro" id="IPR011990">
    <property type="entry name" value="TPR-like_helical_dom_sf"/>
</dbReference>
<comment type="caution">
    <text evidence="1">The sequence shown here is derived from an EMBL/GenBank/DDBJ whole genome shotgun (WGS) entry which is preliminary data.</text>
</comment>
<proteinExistence type="predicted"/>
<dbReference type="EMBL" id="JPEO01000006">
    <property type="protein sequence ID" value="KFZ37375.1"/>
    <property type="molecule type" value="Genomic_DNA"/>
</dbReference>
<protein>
    <recommendedName>
        <fullName evidence="3">Lipoprotein</fullName>
    </recommendedName>
</protein>
<dbReference type="STRING" id="1515746.HR45_10145"/>